<name>A0A445IMT8_GLYSO</name>
<proteinExistence type="predicted"/>
<evidence type="ECO:0000313" key="1">
    <source>
        <dbReference type="EMBL" id="RZB87390.1"/>
    </source>
</evidence>
<sequence>MSSGSNNSPNEQYGKVKKIPERMQEATWSAGSTALKARPYWVLKEEMPITIDEQGSYWVVDAELLT</sequence>
<reference evidence="1 2" key="1">
    <citation type="submission" date="2018-09" db="EMBL/GenBank/DDBJ databases">
        <title>A high-quality reference genome of wild soybean provides a powerful tool to mine soybean genomes.</title>
        <authorList>
            <person name="Xie M."/>
            <person name="Chung C.Y.L."/>
            <person name="Li M.-W."/>
            <person name="Wong F.-L."/>
            <person name="Chan T.-F."/>
            <person name="Lam H.-M."/>
        </authorList>
    </citation>
    <scope>NUCLEOTIDE SEQUENCE [LARGE SCALE GENOMIC DNA]</scope>
    <source>
        <strain evidence="2">cv. W05</strain>
        <tissue evidence="1">Hypocotyl of etiolated seedlings</tissue>
    </source>
</reference>
<evidence type="ECO:0000313" key="2">
    <source>
        <dbReference type="Proteomes" id="UP000289340"/>
    </source>
</evidence>
<protein>
    <submittedName>
        <fullName evidence="1">Uncharacterized protein</fullName>
    </submittedName>
</protein>
<organism evidence="1 2">
    <name type="scientific">Glycine soja</name>
    <name type="common">Wild soybean</name>
    <dbReference type="NCBI Taxonomy" id="3848"/>
    <lineage>
        <taxon>Eukaryota</taxon>
        <taxon>Viridiplantae</taxon>
        <taxon>Streptophyta</taxon>
        <taxon>Embryophyta</taxon>
        <taxon>Tracheophyta</taxon>
        <taxon>Spermatophyta</taxon>
        <taxon>Magnoliopsida</taxon>
        <taxon>eudicotyledons</taxon>
        <taxon>Gunneridae</taxon>
        <taxon>Pentapetalae</taxon>
        <taxon>rosids</taxon>
        <taxon>fabids</taxon>
        <taxon>Fabales</taxon>
        <taxon>Fabaceae</taxon>
        <taxon>Papilionoideae</taxon>
        <taxon>50 kb inversion clade</taxon>
        <taxon>NPAAA clade</taxon>
        <taxon>indigoferoid/millettioid clade</taxon>
        <taxon>Phaseoleae</taxon>
        <taxon>Glycine</taxon>
        <taxon>Glycine subgen. Soja</taxon>
    </lineage>
</organism>
<keyword evidence="2" id="KW-1185">Reference proteome</keyword>
<gene>
    <name evidence="1" type="ORF">D0Y65_027154</name>
</gene>
<dbReference type="AlphaFoldDB" id="A0A445IMT8"/>
<dbReference type="Proteomes" id="UP000289340">
    <property type="component" value="Chromosome 10"/>
</dbReference>
<comment type="caution">
    <text evidence="1">The sequence shown here is derived from an EMBL/GenBank/DDBJ whole genome shotgun (WGS) entry which is preliminary data.</text>
</comment>
<accession>A0A445IMT8</accession>
<dbReference type="EMBL" id="QZWG01000010">
    <property type="protein sequence ID" value="RZB87390.1"/>
    <property type="molecule type" value="Genomic_DNA"/>
</dbReference>